<evidence type="ECO:0000256" key="1">
    <source>
        <dbReference type="SAM" id="MobiDB-lite"/>
    </source>
</evidence>
<feature type="region of interest" description="Disordered" evidence="1">
    <location>
        <begin position="96"/>
        <end position="160"/>
    </location>
</feature>
<keyword evidence="2" id="KW-1133">Transmembrane helix</keyword>
<organism evidence="3 4">
    <name type="scientific">Batillaria attramentaria</name>
    <dbReference type="NCBI Taxonomy" id="370345"/>
    <lineage>
        <taxon>Eukaryota</taxon>
        <taxon>Metazoa</taxon>
        <taxon>Spiralia</taxon>
        <taxon>Lophotrochozoa</taxon>
        <taxon>Mollusca</taxon>
        <taxon>Gastropoda</taxon>
        <taxon>Caenogastropoda</taxon>
        <taxon>Sorbeoconcha</taxon>
        <taxon>Cerithioidea</taxon>
        <taxon>Batillariidae</taxon>
        <taxon>Batillaria</taxon>
    </lineage>
</organism>
<accession>A0ABD0K9C2</accession>
<feature type="transmembrane region" description="Helical" evidence="2">
    <location>
        <begin position="42"/>
        <end position="65"/>
    </location>
</feature>
<evidence type="ECO:0000313" key="4">
    <source>
        <dbReference type="Proteomes" id="UP001519460"/>
    </source>
</evidence>
<dbReference type="Proteomes" id="UP001519460">
    <property type="component" value="Unassembled WGS sequence"/>
</dbReference>
<evidence type="ECO:0000256" key="2">
    <source>
        <dbReference type="SAM" id="Phobius"/>
    </source>
</evidence>
<keyword evidence="2" id="KW-0472">Membrane</keyword>
<reference evidence="3 4" key="1">
    <citation type="journal article" date="2023" name="Sci. Data">
        <title>Genome assembly of the Korean intertidal mud-creeper Batillaria attramentaria.</title>
        <authorList>
            <person name="Patra A.K."/>
            <person name="Ho P.T."/>
            <person name="Jun S."/>
            <person name="Lee S.J."/>
            <person name="Kim Y."/>
            <person name="Won Y.J."/>
        </authorList>
    </citation>
    <scope>NUCLEOTIDE SEQUENCE [LARGE SCALE GENOMIC DNA]</scope>
    <source>
        <strain evidence="3">Wonlab-2016</strain>
    </source>
</reference>
<protein>
    <submittedName>
        <fullName evidence="3">Uncharacterized protein</fullName>
    </submittedName>
</protein>
<comment type="caution">
    <text evidence="3">The sequence shown here is derived from an EMBL/GenBank/DDBJ whole genome shotgun (WGS) entry which is preliminary data.</text>
</comment>
<evidence type="ECO:0000313" key="3">
    <source>
        <dbReference type="EMBL" id="KAK7483688.1"/>
    </source>
</evidence>
<keyword evidence="2" id="KW-0812">Transmembrane</keyword>
<sequence>VVFGGDFCTVEDSSRYFGIRTTWCEHGCCNNGCCDFILSAGFIGLIVICSIVGISIIITVICCCVKSQGSKGTVVHPVRQPANGVTVVNANSAQYSNSNTAWGQPGPYGPPPYQSGPPGYTQQYGFTPGQPAPPPPAYSDPAYPPGQSNASPFAAAANKS</sequence>
<feature type="compositionally biased region" description="Low complexity" evidence="1">
    <location>
        <begin position="116"/>
        <end position="129"/>
    </location>
</feature>
<feature type="compositionally biased region" description="Pro residues" evidence="1">
    <location>
        <begin position="130"/>
        <end position="144"/>
    </location>
</feature>
<dbReference type="EMBL" id="JACVVK020000223">
    <property type="protein sequence ID" value="KAK7483688.1"/>
    <property type="molecule type" value="Genomic_DNA"/>
</dbReference>
<proteinExistence type="predicted"/>
<feature type="non-terminal residue" evidence="3">
    <location>
        <position position="1"/>
    </location>
</feature>
<gene>
    <name evidence="3" type="ORF">BaRGS_00025121</name>
</gene>
<dbReference type="AlphaFoldDB" id="A0ABD0K9C2"/>
<keyword evidence="4" id="KW-1185">Reference proteome</keyword>
<name>A0ABD0K9C2_9CAEN</name>